<dbReference type="STRING" id="448.Lery_0571"/>
<name>A0A0W0TUY2_LEGER</name>
<dbReference type="GO" id="GO:0016747">
    <property type="term" value="F:acyltransferase activity, transferring groups other than amino-acyl groups"/>
    <property type="evidence" value="ECO:0007669"/>
    <property type="project" value="InterPro"/>
</dbReference>
<sequence length="167" mass="20119">MQPYVIKTQKLGLRPIREEDVKYLEEIDKDPVVKEYFPEGTLSRREIREFIQESLENHENKNLPCFVIFRLKDRRFVGEAYFDQLDSGEIKVGYLFHRQFWNRGYATEVLKALLNWAKKNIKAPYIIAYADKDNVASFRVMQKCGMRFYKEAHFLGMDCKFYRIRNR</sequence>
<protein>
    <submittedName>
        <fullName evidence="2">GNAT family acetyltransferase</fullName>
    </submittedName>
</protein>
<evidence type="ECO:0000313" key="3">
    <source>
        <dbReference type="Proteomes" id="UP000054773"/>
    </source>
</evidence>
<evidence type="ECO:0000259" key="1">
    <source>
        <dbReference type="PROSITE" id="PS51186"/>
    </source>
</evidence>
<reference evidence="2 3" key="1">
    <citation type="submission" date="2015-11" db="EMBL/GenBank/DDBJ databases">
        <title>Genomic analysis of 38 Legionella species identifies large and diverse effector repertoires.</title>
        <authorList>
            <person name="Burstein D."/>
            <person name="Amaro F."/>
            <person name="Zusman T."/>
            <person name="Lifshitz Z."/>
            <person name="Cohen O."/>
            <person name="Gilbert J.A."/>
            <person name="Pupko T."/>
            <person name="Shuman H.A."/>
            <person name="Segal G."/>
        </authorList>
    </citation>
    <scope>NUCLEOTIDE SEQUENCE [LARGE SCALE GENOMIC DNA]</scope>
    <source>
        <strain evidence="2 3">SE-32A-C8</strain>
    </source>
</reference>
<accession>A0A0W0TUY2</accession>
<dbReference type="InterPro" id="IPR016181">
    <property type="entry name" value="Acyl_CoA_acyltransferase"/>
</dbReference>
<dbReference type="PANTHER" id="PTHR43792">
    <property type="entry name" value="GNAT FAMILY, PUTATIVE (AFU_ORTHOLOGUE AFUA_3G00765)-RELATED-RELATED"/>
    <property type="match status" value="1"/>
</dbReference>
<dbReference type="Gene3D" id="3.40.630.30">
    <property type="match status" value="1"/>
</dbReference>
<dbReference type="InterPro" id="IPR000182">
    <property type="entry name" value="GNAT_dom"/>
</dbReference>
<dbReference type="PATRIC" id="fig|448.7.peg.595"/>
<evidence type="ECO:0000313" key="2">
    <source>
        <dbReference type="EMBL" id="KTC99178.1"/>
    </source>
</evidence>
<dbReference type="OrthoDB" id="9801656at2"/>
<proteinExistence type="predicted"/>
<organism evidence="2 3">
    <name type="scientific">Legionella erythra</name>
    <dbReference type="NCBI Taxonomy" id="448"/>
    <lineage>
        <taxon>Bacteria</taxon>
        <taxon>Pseudomonadati</taxon>
        <taxon>Pseudomonadota</taxon>
        <taxon>Gammaproteobacteria</taxon>
        <taxon>Legionellales</taxon>
        <taxon>Legionellaceae</taxon>
        <taxon>Legionella</taxon>
    </lineage>
</organism>
<feature type="domain" description="N-acetyltransferase" evidence="1">
    <location>
        <begin position="11"/>
        <end position="167"/>
    </location>
</feature>
<dbReference type="Proteomes" id="UP000054773">
    <property type="component" value="Unassembled WGS sequence"/>
</dbReference>
<dbReference type="PROSITE" id="PS51186">
    <property type="entry name" value="GNAT"/>
    <property type="match status" value="1"/>
</dbReference>
<dbReference type="PANTHER" id="PTHR43792:SF1">
    <property type="entry name" value="N-ACETYLTRANSFERASE DOMAIN-CONTAINING PROTEIN"/>
    <property type="match status" value="1"/>
</dbReference>
<keyword evidence="2" id="KW-0808">Transferase</keyword>
<dbReference type="SUPFAM" id="SSF55729">
    <property type="entry name" value="Acyl-CoA N-acyltransferases (Nat)"/>
    <property type="match status" value="1"/>
</dbReference>
<dbReference type="RefSeq" id="WP_058525749.1">
    <property type="nucleotide sequence ID" value="NZ_CAAAHY010000021.1"/>
</dbReference>
<dbReference type="InterPro" id="IPR051531">
    <property type="entry name" value="N-acetyltransferase"/>
</dbReference>
<dbReference type="Pfam" id="PF13302">
    <property type="entry name" value="Acetyltransf_3"/>
    <property type="match status" value="1"/>
</dbReference>
<comment type="caution">
    <text evidence="2">The sequence shown here is derived from an EMBL/GenBank/DDBJ whole genome shotgun (WGS) entry which is preliminary data.</text>
</comment>
<keyword evidence="3" id="KW-1185">Reference proteome</keyword>
<dbReference type="EMBL" id="LNYA01000006">
    <property type="protein sequence ID" value="KTC99178.1"/>
    <property type="molecule type" value="Genomic_DNA"/>
</dbReference>
<dbReference type="AlphaFoldDB" id="A0A0W0TUY2"/>
<gene>
    <name evidence="2" type="ORF">Lery_0571</name>
</gene>